<dbReference type="Proteomes" id="UP000054820">
    <property type="component" value="Unassembled WGS sequence"/>
</dbReference>
<sequence>MRKIINNCPDILGNPKSKSLYSNVTTSQRARILNHFEAFPKISTIQARTKYGVLNISPRVIKLKKIGHIIKTLWIKKPDANDVLHRVGLYVDLGKQEVPHA</sequence>
<dbReference type="EMBL" id="UGOY01000001">
    <property type="protein sequence ID" value="STY24595.1"/>
    <property type="molecule type" value="Genomic_DNA"/>
</dbReference>
<reference evidence="3 5" key="2">
    <citation type="submission" date="2018-06" db="EMBL/GenBank/DDBJ databases">
        <authorList>
            <consortium name="Pathogen Informatics"/>
            <person name="Doyle S."/>
        </authorList>
    </citation>
    <scope>NUCLEOTIDE SEQUENCE [LARGE SCALE GENOMIC DNA]</scope>
    <source>
        <strain evidence="3 5">NCTC11991</strain>
    </source>
</reference>
<dbReference type="Proteomes" id="UP000255110">
    <property type="component" value="Unassembled WGS sequence"/>
</dbReference>
<evidence type="ECO:0000313" key="3">
    <source>
        <dbReference type="EMBL" id="STY24595.1"/>
    </source>
</evidence>
<dbReference type="RefSeq" id="WP_058476319.1">
    <property type="nucleotide sequence ID" value="NZ_CAAAIO010000004.1"/>
</dbReference>
<dbReference type="InterPro" id="IPR055245">
    <property type="entry name" value="HTH_proteobacteria"/>
</dbReference>
<evidence type="ECO:0000259" key="1">
    <source>
        <dbReference type="Pfam" id="PF14090"/>
    </source>
</evidence>
<reference evidence="2 4" key="1">
    <citation type="submission" date="2015-11" db="EMBL/GenBank/DDBJ databases">
        <title>Genomic analysis of 38 Legionella species identifies large and diverse effector repertoires.</title>
        <authorList>
            <person name="Burstein D."/>
            <person name="Amaro F."/>
            <person name="Zusman T."/>
            <person name="Lifshitz Z."/>
            <person name="Cohen O."/>
            <person name="Gilbert J.A."/>
            <person name="Pupko T."/>
            <person name="Shuman H.A."/>
            <person name="Segal G."/>
        </authorList>
    </citation>
    <scope>NUCLEOTIDE SEQUENCE [LARGE SCALE GENOMIC DNA]</scope>
    <source>
        <strain evidence="2 4">SC-18-C9</strain>
    </source>
</reference>
<feature type="domain" description="Winged helix-turn-helix" evidence="1">
    <location>
        <begin position="27"/>
        <end position="91"/>
    </location>
</feature>
<proteinExistence type="predicted"/>
<organism evidence="3 5">
    <name type="scientific">Legionella steigerwaltii</name>
    <dbReference type="NCBI Taxonomy" id="460"/>
    <lineage>
        <taxon>Bacteria</taxon>
        <taxon>Pseudomonadati</taxon>
        <taxon>Pseudomonadota</taxon>
        <taxon>Gammaproteobacteria</taxon>
        <taxon>Legionellales</taxon>
        <taxon>Legionellaceae</taxon>
        <taxon>Legionella</taxon>
    </lineage>
</organism>
<dbReference type="Pfam" id="PF14090">
    <property type="entry name" value="HTH_39"/>
    <property type="match status" value="1"/>
</dbReference>
<evidence type="ECO:0000313" key="5">
    <source>
        <dbReference type="Proteomes" id="UP000255110"/>
    </source>
</evidence>
<protein>
    <recommendedName>
        <fullName evidence="1">Winged helix-turn-helix domain-containing protein</fullName>
    </recommendedName>
</protein>
<evidence type="ECO:0000313" key="4">
    <source>
        <dbReference type="Proteomes" id="UP000054820"/>
    </source>
</evidence>
<accession>A0A378LC39</accession>
<keyword evidence="4" id="KW-1185">Reference proteome</keyword>
<dbReference type="EMBL" id="LNYZ01000005">
    <property type="protein sequence ID" value="KTD79520.1"/>
    <property type="molecule type" value="Genomic_DNA"/>
</dbReference>
<evidence type="ECO:0000313" key="2">
    <source>
        <dbReference type="EMBL" id="KTD79520.1"/>
    </source>
</evidence>
<name>A0A378LC39_9GAMM</name>
<gene>
    <name evidence="2" type="ORF">Lstg_0736</name>
    <name evidence="3" type="ORF">NCTC11991_03225</name>
</gene>
<dbReference type="STRING" id="460.Lstg_0736"/>
<dbReference type="AlphaFoldDB" id="A0A378LC39"/>